<evidence type="ECO:0008006" key="3">
    <source>
        <dbReference type="Google" id="ProtNLM"/>
    </source>
</evidence>
<protein>
    <recommendedName>
        <fullName evidence="3">Protein FAR1-RELATED SEQUENCE</fullName>
    </recommendedName>
</protein>
<comment type="caution">
    <text evidence="1">The sequence shown here is derived from an EMBL/GenBank/DDBJ whole genome shotgun (WGS) entry which is preliminary data.</text>
</comment>
<evidence type="ECO:0000313" key="1">
    <source>
        <dbReference type="EMBL" id="KAK2992644.1"/>
    </source>
</evidence>
<gene>
    <name evidence="1" type="ORF">RJ640_023954</name>
</gene>
<evidence type="ECO:0000313" key="2">
    <source>
        <dbReference type="Proteomes" id="UP001187471"/>
    </source>
</evidence>
<dbReference type="PANTHER" id="PTHR47718:SF7">
    <property type="entry name" value="PROTEIN FAR1-RELATED SEQUENCE"/>
    <property type="match status" value="1"/>
</dbReference>
<dbReference type="AlphaFoldDB" id="A0AA88RMD3"/>
<proteinExistence type="predicted"/>
<keyword evidence="2" id="KW-1185">Reference proteome</keyword>
<dbReference type="EMBL" id="JAVXUO010000393">
    <property type="protein sequence ID" value="KAK2992644.1"/>
    <property type="molecule type" value="Genomic_DNA"/>
</dbReference>
<organism evidence="1 2">
    <name type="scientific">Escallonia rubra</name>
    <dbReference type="NCBI Taxonomy" id="112253"/>
    <lineage>
        <taxon>Eukaryota</taxon>
        <taxon>Viridiplantae</taxon>
        <taxon>Streptophyta</taxon>
        <taxon>Embryophyta</taxon>
        <taxon>Tracheophyta</taxon>
        <taxon>Spermatophyta</taxon>
        <taxon>Magnoliopsida</taxon>
        <taxon>eudicotyledons</taxon>
        <taxon>Gunneridae</taxon>
        <taxon>Pentapetalae</taxon>
        <taxon>asterids</taxon>
        <taxon>campanulids</taxon>
        <taxon>Escalloniales</taxon>
        <taxon>Escalloniaceae</taxon>
        <taxon>Escallonia</taxon>
    </lineage>
</organism>
<name>A0AA88RMD3_9ASTE</name>
<dbReference type="PANTHER" id="PTHR47718">
    <property type="entry name" value="OS01G0519700 PROTEIN"/>
    <property type="match status" value="1"/>
</dbReference>
<reference evidence="1" key="1">
    <citation type="submission" date="2022-12" db="EMBL/GenBank/DDBJ databases">
        <title>Draft genome assemblies for two species of Escallonia (Escalloniales).</title>
        <authorList>
            <person name="Chanderbali A."/>
            <person name="Dervinis C."/>
            <person name="Anghel I."/>
            <person name="Soltis D."/>
            <person name="Soltis P."/>
            <person name="Zapata F."/>
        </authorList>
    </citation>
    <scope>NUCLEOTIDE SEQUENCE</scope>
    <source>
        <strain evidence="1">UCBG92.1500</strain>
        <tissue evidence="1">Leaf</tissue>
    </source>
</reference>
<dbReference type="Proteomes" id="UP001187471">
    <property type="component" value="Unassembled WGS sequence"/>
</dbReference>
<sequence length="258" mass="30035">MTENMYLKSFSKVSAFIPTGPTIGSAISMDAHSLPHFQSIEDVDANAYLILGGAMIGIALSKSGEWVVDKFLDSHNHDMNTPSKSGWKSLQEKYNIEENSWLSNMYKIRQHWVKVYSKDTFFAGMTTSGRSESIHSYFDGFVDSSTMLNEFVVQYDEVVKSRRKAEEDDNFMTINSKAVLATKHPIEAKARECYTRNMFEIFKKEWTSSFNCYHETLSKWEDVFIYSAGLVHMQERCIRRTVEYTFRKWKGYMHMWEV</sequence>
<accession>A0AA88RMD3</accession>